<protein>
    <submittedName>
        <fullName evidence="1">mRNA interferase MazF</fullName>
    </submittedName>
</protein>
<evidence type="ECO:0000313" key="2">
    <source>
        <dbReference type="Proteomes" id="UP000198977"/>
    </source>
</evidence>
<dbReference type="AlphaFoldDB" id="A0A1I2FCK3"/>
<dbReference type="PANTHER" id="PTHR33988">
    <property type="entry name" value="ENDORIBONUCLEASE MAZF-RELATED"/>
    <property type="match status" value="1"/>
</dbReference>
<sequence>MAYIPEAGDIVWLQFNPQAGHEQAGHRPALVLSPAKYNKIGLMLCCPMTTKLKGYPFEVVIDGPQTSAALADQVKSLDWKVRKAKRKGQVTSTELAEVRAKSVALIQG</sequence>
<dbReference type="GO" id="GO:0003677">
    <property type="term" value="F:DNA binding"/>
    <property type="evidence" value="ECO:0007669"/>
    <property type="project" value="InterPro"/>
</dbReference>
<keyword evidence="2" id="KW-1185">Reference proteome</keyword>
<evidence type="ECO:0000313" key="1">
    <source>
        <dbReference type="EMBL" id="SFF02753.1"/>
    </source>
</evidence>
<accession>A0A1I2FCK3</accession>
<dbReference type="GO" id="GO:0016075">
    <property type="term" value="P:rRNA catabolic process"/>
    <property type="evidence" value="ECO:0007669"/>
    <property type="project" value="TreeGrafter"/>
</dbReference>
<dbReference type="PANTHER" id="PTHR33988:SF3">
    <property type="entry name" value="ENDORIBONUCLEASE TOXIN CHPB-RELATED"/>
    <property type="match status" value="1"/>
</dbReference>
<reference evidence="1 2" key="1">
    <citation type="submission" date="2016-10" db="EMBL/GenBank/DDBJ databases">
        <authorList>
            <person name="de Groot N.N."/>
        </authorList>
    </citation>
    <scope>NUCLEOTIDE SEQUENCE [LARGE SCALE GENOMIC DNA]</scope>
    <source>
        <strain evidence="1 2">DSM 11443</strain>
    </source>
</reference>
<name>A0A1I2FCK3_9RHOB</name>
<dbReference type="Gene3D" id="2.30.30.110">
    <property type="match status" value="1"/>
</dbReference>
<dbReference type="Pfam" id="PF02452">
    <property type="entry name" value="PemK_toxin"/>
    <property type="match status" value="1"/>
</dbReference>
<dbReference type="GO" id="GO:0004521">
    <property type="term" value="F:RNA endonuclease activity"/>
    <property type="evidence" value="ECO:0007669"/>
    <property type="project" value="TreeGrafter"/>
</dbReference>
<dbReference type="STRING" id="74348.SAMN04488523_11551"/>
<dbReference type="SUPFAM" id="SSF50118">
    <property type="entry name" value="Cell growth inhibitor/plasmid maintenance toxic component"/>
    <property type="match status" value="1"/>
</dbReference>
<dbReference type="InterPro" id="IPR003477">
    <property type="entry name" value="PemK-like"/>
</dbReference>
<dbReference type="Proteomes" id="UP000198977">
    <property type="component" value="Unassembled WGS sequence"/>
</dbReference>
<dbReference type="RefSeq" id="WP_072628873.1">
    <property type="nucleotide sequence ID" value="NZ_FOMW01000015.1"/>
</dbReference>
<dbReference type="GO" id="GO:0006402">
    <property type="term" value="P:mRNA catabolic process"/>
    <property type="evidence" value="ECO:0007669"/>
    <property type="project" value="TreeGrafter"/>
</dbReference>
<gene>
    <name evidence="1" type="ORF">SAMN04488523_11551</name>
</gene>
<dbReference type="NCBIfam" id="NF007386">
    <property type="entry name" value="PRK09907.1"/>
    <property type="match status" value="1"/>
</dbReference>
<proteinExistence type="predicted"/>
<dbReference type="OrthoDB" id="9808744at2"/>
<dbReference type="InterPro" id="IPR011067">
    <property type="entry name" value="Plasmid_toxin/cell-grow_inhib"/>
</dbReference>
<organism evidence="1 2">
    <name type="scientific">Sulfitobacter brevis</name>
    <dbReference type="NCBI Taxonomy" id="74348"/>
    <lineage>
        <taxon>Bacteria</taxon>
        <taxon>Pseudomonadati</taxon>
        <taxon>Pseudomonadota</taxon>
        <taxon>Alphaproteobacteria</taxon>
        <taxon>Rhodobacterales</taxon>
        <taxon>Roseobacteraceae</taxon>
        <taxon>Sulfitobacter</taxon>
    </lineage>
</organism>
<dbReference type="EMBL" id="FOMW01000015">
    <property type="protein sequence ID" value="SFF02753.1"/>
    <property type="molecule type" value="Genomic_DNA"/>
</dbReference>